<feature type="transmembrane region" description="Helical" evidence="2">
    <location>
        <begin position="72"/>
        <end position="95"/>
    </location>
</feature>
<feature type="region of interest" description="Disordered" evidence="1">
    <location>
        <begin position="1"/>
        <end position="45"/>
    </location>
</feature>
<gene>
    <name evidence="3" type="ORF">PENNAL_c0002G03992</name>
</gene>
<dbReference type="OMA" id="LPMGMKW"/>
<evidence type="ECO:0000313" key="4">
    <source>
        <dbReference type="Proteomes" id="UP000191691"/>
    </source>
</evidence>
<keyword evidence="2" id="KW-1133">Transmembrane helix</keyword>
<keyword evidence="2" id="KW-0472">Membrane</keyword>
<evidence type="ECO:0000256" key="1">
    <source>
        <dbReference type="SAM" id="MobiDB-lite"/>
    </source>
</evidence>
<accession>A0A1V6Z6H0</accession>
<evidence type="ECO:0000256" key="2">
    <source>
        <dbReference type="SAM" id="Phobius"/>
    </source>
</evidence>
<evidence type="ECO:0000313" key="3">
    <source>
        <dbReference type="EMBL" id="OQE95281.1"/>
    </source>
</evidence>
<protein>
    <submittedName>
        <fullName evidence="3">Uncharacterized protein</fullName>
    </submittedName>
</protein>
<dbReference type="AlphaFoldDB" id="A0A1V6Z6H0"/>
<keyword evidence="2" id="KW-0812">Transmembrane</keyword>
<keyword evidence="4" id="KW-1185">Reference proteome</keyword>
<reference evidence="4" key="1">
    <citation type="journal article" date="2017" name="Nat. Microbiol.">
        <title>Global analysis of biosynthetic gene clusters reveals vast potential of secondary metabolite production in Penicillium species.</title>
        <authorList>
            <person name="Nielsen J.C."/>
            <person name="Grijseels S."/>
            <person name="Prigent S."/>
            <person name="Ji B."/>
            <person name="Dainat J."/>
            <person name="Nielsen K.F."/>
            <person name="Frisvad J.C."/>
            <person name="Workman M."/>
            <person name="Nielsen J."/>
        </authorList>
    </citation>
    <scope>NUCLEOTIDE SEQUENCE [LARGE SCALE GENOMIC DNA]</scope>
    <source>
        <strain evidence="4">IBT 13039</strain>
    </source>
</reference>
<feature type="compositionally biased region" description="Basic and acidic residues" evidence="1">
    <location>
        <begin position="1"/>
        <end position="17"/>
    </location>
</feature>
<organism evidence="3 4">
    <name type="scientific">Penicillium nalgiovense</name>
    <dbReference type="NCBI Taxonomy" id="60175"/>
    <lineage>
        <taxon>Eukaryota</taxon>
        <taxon>Fungi</taxon>
        <taxon>Dikarya</taxon>
        <taxon>Ascomycota</taxon>
        <taxon>Pezizomycotina</taxon>
        <taxon>Eurotiomycetes</taxon>
        <taxon>Eurotiomycetidae</taxon>
        <taxon>Eurotiales</taxon>
        <taxon>Aspergillaceae</taxon>
        <taxon>Penicillium</taxon>
    </lineage>
</organism>
<dbReference type="EMBL" id="MOOB01000002">
    <property type="protein sequence ID" value="OQE95281.1"/>
    <property type="molecule type" value="Genomic_DNA"/>
</dbReference>
<sequence length="184" mass="20005">MDDVPYERDTAETKTSLEAEYTSASSSSNSSPDLPSSSKAQSVAVTKEPRSGYRQCWGFWPHWKRLPMGMKWLILVCGLLAIGVVTTWFIVPHLIGKARIEKERLAKLEAGKLNTENSMHRRAPIVALPGDSSETSLSIAMPSPVVTTPIYIFSDPAQTTFLTKAHIAVSTDGVASPVLSMGVN</sequence>
<feature type="compositionally biased region" description="Low complexity" evidence="1">
    <location>
        <begin position="18"/>
        <end position="38"/>
    </location>
</feature>
<comment type="caution">
    <text evidence="3">The sequence shown here is derived from an EMBL/GenBank/DDBJ whole genome shotgun (WGS) entry which is preliminary data.</text>
</comment>
<dbReference type="Proteomes" id="UP000191691">
    <property type="component" value="Unassembled WGS sequence"/>
</dbReference>
<proteinExistence type="predicted"/>
<name>A0A1V6Z6H0_PENNA</name>